<dbReference type="EMBL" id="CAKKMG010000066">
    <property type="protein sequence ID" value="CAH0274588.1"/>
    <property type="molecule type" value="Genomic_DNA"/>
</dbReference>
<dbReference type="InterPro" id="IPR037171">
    <property type="entry name" value="NagB/RpiA_transferase-like"/>
</dbReference>
<proteinExistence type="predicted"/>
<protein>
    <submittedName>
        <fullName evidence="2">HTH-type transcriptional repressor GlcR</fullName>
    </submittedName>
</protein>
<dbReference type="AlphaFoldDB" id="A0A9W4PJ01"/>
<dbReference type="PANTHER" id="PTHR30363">
    <property type="entry name" value="HTH-TYPE TRANSCRIPTIONAL REGULATOR SRLR-RELATED"/>
    <property type="match status" value="1"/>
</dbReference>
<dbReference type="SUPFAM" id="SSF100950">
    <property type="entry name" value="NagB/RpiA/CoA transferase-like"/>
    <property type="match status" value="1"/>
</dbReference>
<dbReference type="InterPro" id="IPR014036">
    <property type="entry name" value="DeoR-like_C"/>
</dbReference>
<evidence type="ECO:0000259" key="1">
    <source>
        <dbReference type="Pfam" id="PF00455"/>
    </source>
</evidence>
<dbReference type="PANTHER" id="PTHR30363:SF44">
    <property type="entry name" value="AGA OPERON TRANSCRIPTIONAL REPRESSOR-RELATED"/>
    <property type="match status" value="1"/>
</dbReference>
<reference evidence="2" key="1">
    <citation type="submission" date="2021-11" db="EMBL/GenBank/DDBJ databases">
        <authorList>
            <person name="Bulgarelli D."/>
        </authorList>
    </citation>
    <scope>NUCLEOTIDE SEQUENCE</scope>
    <source>
        <strain evidence="2">Bi133</strain>
    </source>
</reference>
<comment type="caution">
    <text evidence="2">The sequence shown here is derived from an EMBL/GenBank/DDBJ whole genome shotgun (WGS) entry which is preliminary data.</text>
</comment>
<dbReference type="Proteomes" id="UP000789326">
    <property type="component" value="Unassembled WGS sequence"/>
</dbReference>
<evidence type="ECO:0000313" key="2">
    <source>
        <dbReference type="EMBL" id="CAH0274588.1"/>
    </source>
</evidence>
<dbReference type="Pfam" id="PF00455">
    <property type="entry name" value="DeoRC"/>
    <property type="match status" value="1"/>
</dbReference>
<feature type="domain" description="DeoR-like transcriptional repressor C-terminal sensor" evidence="1">
    <location>
        <begin position="2"/>
        <end position="67"/>
    </location>
</feature>
<gene>
    <name evidence="2" type="primary">glcR</name>
    <name evidence="2" type="ORF">SRABI133_03762</name>
</gene>
<accession>A0A9W4PJ01</accession>
<dbReference type="InterPro" id="IPR050313">
    <property type="entry name" value="Carb_Metab_HTH_regulators"/>
</dbReference>
<name>A0A9W4PJ01_9BACI</name>
<organism evidence="2 3">
    <name type="scientific">Peribacillus simplex</name>
    <dbReference type="NCBI Taxonomy" id="1478"/>
    <lineage>
        <taxon>Bacteria</taxon>
        <taxon>Bacillati</taxon>
        <taxon>Bacillota</taxon>
        <taxon>Bacilli</taxon>
        <taxon>Bacillales</taxon>
        <taxon>Bacillaceae</taxon>
        <taxon>Peribacillus</taxon>
    </lineage>
</organism>
<evidence type="ECO:0000313" key="3">
    <source>
        <dbReference type="Proteomes" id="UP000789326"/>
    </source>
</evidence>
<sequence>MNKCIIGTCGISSEGLSTSLEEEGLLVHEMIKRSDQVIVIAGSTKFNKTFFQKVCDLDSVDIVVTDKEVPKNMQETLKKHVVEVIVVPGQERE</sequence>